<accession>A0A1J7JVM2</accession>
<keyword evidence="2" id="KW-1185">Reference proteome</keyword>
<dbReference type="InParanoid" id="A0A1J7JVM2"/>
<reference evidence="1 2" key="1">
    <citation type="submission" date="2016-10" db="EMBL/GenBank/DDBJ databases">
        <title>Draft genome sequence of Coniochaeta ligniaria NRRL30616, a lignocellulolytic fungus for bioabatement of inhibitors in plant biomass hydrolysates.</title>
        <authorList>
            <consortium name="DOE Joint Genome Institute"/>
            <person name="Jimenez D.J."/>
            <person name="Hector R.E."/>
            <person name="Riley R."/>
            <person name="Sun H."/>
            <person name="Grigoriev I.V."/>
            <person name="Van Elsas J.D."/>
            <person name="Nichols N.N."/>
        </authorList>
    </citation>
    <scope>NUCLEOTIDE SEQUENCE [LARGE SCALE GENOMIC DNA]</scope>
    <source>
        <strain evidence="1 2">NRRL 30616</strain>
    </source>
</reference>
<organism evidence="1 2">
    <name type="scientific">Coniochaeta ligniaria NRRL 30616</name>
    <dbReference type="NCBI Taxonomy" id="1408157"/>
    <lineage>
        <taxon>Eukaryota</taxon>
        <taxon>Fungi</taxon>
        <taxon>Dikarya</taxon>
        <taxon>Ascomycota</taxon>
        <taxon>Pezizomycotina</taxon>
        <taxon>Sordariomycetes</taxon>
        <taxon>Sordariomycetidae</taxon>
        <taxon>Coniochaetales</taxon>
        <taxon>Coniochaetaceae</taxon>
        <taxon>Coniochaeta</taxon>
    </lineage>
</organism>
<evidence type="ECO:0000313" key="1">
    <source>
        <dbReference type="EMBL" id="OIW31794.1"/>
    </source>
</evidence>
<protein>
    <submittedName>
        <fullName evidence="1">Uncharacterized protein</fullName>
    </submittedName>
</protein>
<dbReference type="AlphaFoldDB" id="A0A1J7JVM2"/>
<dbReference type="EMBL" id="KV875095">
    <property type="protein sequence ID" value="OIW31794.1"/>
    <property type="molecule type" value="Genomic_DNA"/>
</dbReference>
<sequence>MKGEGNVERDFLKPESYKIHPMADPRPWTVPNQTHALCSLKDTVQGVAADCTCTITTHVRPEVGIITTGSSTTFETVNRDSQRCCYDREDRKSLAYTVVRTDCPCSKVFSSACPPLVPRLKAVKSGPRMPSPECPSLWAGCWVLGGTDGSSRPTSHGESSKRER</sequence>
<name>A0A1J7JVM2_9PEZI</name>
<gene>
    <name evidence="1" type="ORF">CONLIGDRAFT_241115</name>
</gene>
<proteinExistence type="predicted"/>
<evidence type="ECO:0000313" key="2">
    <source>
        <dbReference type="Proteomes" id="UP000182658"/>
    </source>
</evidence>
<dbReference type="Proteomes" id="UP000182658">
    <property type="component" value="Unassembled WGS sequence"/>
</dbReference>